<dbReference type="InterPro" id="IPR025339">
    <property type="entry name" value="DUF4245"/>
</dbReference>
<evidence type="ECO:0000256" key="2">
    <source>
        <dbReference type="SAM" id="Phobius"/>
    </source>
</evidence>
<accession>A0ABX3RM21</accession>
<name>A0ABX3RM21_MYCAL</name>
<feature type="transmembrane region" description="Helical" evidence="2">
    <location>
        <begin position="53"/>
        <end position="72"/>
    </location>
</feature>
<evidence type="ECO:0000256" key="1">
    <source>
        <dbReference type="SAM" id="MobiDB-lite"/>
    </source>
</evidence>
<keyword evidence="2" id="KW-0472">Membrane</keyword>
<keyword evidence="2" id="KW-1133">Transmembrane helix</keyword>
<evidence type="ECO:0000313" key="3">
    <source>
        <dbReference type="EMBL" id="OQZ94882.1"/>
    </source>
</evidence>
<gene>
    <name evidence="3" type="ORF">BST10_17320</name>
</gene>
<reference evidence="3 4" key="1">
    <citation type="submission" date="2016-12" db="EMBL/GenBank/DDBJ databases">
        <title>The new phylogeny of genus Mycobacterium.</title>
        <authorList>
            <person name="Tortoli E."/>
            <person name="Trovato A."/>
            <person name="Cirillo D.M."/>
        </authorList>
    </citation>
    <scope>NUCLEOTIDE SEQUENCE [LARGE SCALE GENOMIC DNA]</scope>
    <source>
        <strain evidence="3 4">DSM 45454</strain>
    </source>
</reference>
<organism evidence="3 4">
    <name type="scientific">Mycolicibacter algericus DSM 45454</name>
    <dbReference type="NCBI Taxonomy" id="723879"/>
    <lineage>
        <taxon>Bacteria</taxon>
        <taxon>Bacillati</taxon>
        <taxon>Actinomycetota</taxon>
        <taxon>Actinomycetes</taxon>
        <taxon>Mycobacteriales</taxon>
        <taxon>Mycobacteriaceae</taxon>
        <taxon>Mycolicibacter</taxon>
    </lineage>
</organism>
<sequence length="243" mass="25214">MPVTAVDSPRAGSTPLSWDTGNVTSEPPQPAVPASRPGPRPAKPRLLQDGRDMFWSIAPLVLACLLLAGLAGTCSFRPGGMSAGPVPSYDAVAALNADAQTLGFPVRLPALPEGWQPNSGSRGSITDGRTDPAGQRLRAVTSRVGYVGPTGMYISLTQSNADEAALVESIRPGLHPTGTEDVDGTRWVVYQGDGDPVWTTRLTGKAGAAQLAITGAGGAEQFRVLAGATQSQAPLSDHRRDRP</sequence>
<keyword evidence="4" id="KW-1185">Reference proteome</keyword>
<dbReference type="Proteomes" id="UP000192693">
    <property type="component" value="Unassembled WGS sequence"/>
</dbReference>
<protein>
    <recommendedName>
        <fullName evidence="5">DUF4245 domain-containing protein</fullName>
    </recommendedName>
</protein>
<comment type="caution">
    <text evidence="3">The sequence shown here is derived from an EMBL/GenBank/DDBJ whole genome shotgun (WGS) entry which is preliminary data.</text>
</comment>
<evidence type="ECO:0008006" key="5">
    <source>
        <dbReference type="Google" id="ProtNLM"/>
    </source>
</evidence>
<feature type="region of interest" description="Disordered" evidence="1">
    <location>
        <begin position="114"/>
        <end position="134"/>
    </location>
</feature>
<feature type="compositionally biased region" description="Pro residues" evidence="1">
    <location>
        <begin position="27"/>
        <end position="41"/>
    </location>
</feature>
<feature type="region of interest" description="Disordered" evidence="1">
    <location>
        <begin position="1"/>
        <end position="45"/>
    </location>
</feature>
<dbReference type="Pfam" id="PF14030">
    <property type="entry name" value="DUF4245"/>
    <property type="match status" value="1"/>
</dbReference>
<feature type="compositionally biased region" description="Polar residues" evidence="1">
    <location>
        <begin position="14"/>
        <end position="26"/>
    </location>
</feature>
<proteinExistence type="predicted"/>
<evidence type="ECO:0000313" key="4">
    <source>
        <dbReference type="Proteomes" id="UP000192693"/>
    </source>
</evidence>
<keyword evidence="2" id="KW-0812">Transmembrane</keyword>
<dbReference type="EMBL" id="MVHC01000023">
    <property type="protein sequence ID" value="OQZ94882.1"/>
    <property type="molecule type" value="Genomic_DNA"/>
</dbReference>